<evidence type="ECO:0000313" key="5">
    <source>
        <dbReference type="EMBL" id="CAE0823955.1"/>
    </source>
</evidence>
<dbReference type="InterPro" id="IPR004147">
    <property type="entry name" value="ABC1_dom"/>
</dbReference>
<dbReference type="SUPFAM" id="SSF56112">
    <property type="entry name" value="Protein kinase-like (PK-like)"/>
    <property type="match status" value="1"/>
</dbReference>
<accession>A0A7S4G3A8</accession>
<dbReference type="PANTHER" id="PTHR10566:SF53">
    <property type="entry name" value="PROTEIN ACTIVITY OF BC1 COMPLEX KINASE 1, CHLOROPLASTIC"/>
    <property type="match status" value="1"/>
</dbReference>
<evidence type="ECO:0000256" key="3">
    <source>
        <dbReference type="SAM" id="Phobius"/>
    </source>
</evidence>
<evidence type="ECO:0000256" key="1">
    <source>
        <dbReference type="ARBA" id="ARBA00009670"/>
    </source>
</evidence>
<keyword evidence="3" id="KW-0812">Transmembrane</keyword>
<proteinExistence type="inferred from homology"/>
<dbReference type="InterPro" id="IPR050154">
    <property type="entry name" value="UbiB_kinase"/>
</dbReference>
<dbReference type="GO" id="GO:0005524">
    <property type="term" value="F:ATP binding"/>
    <property type="evidence" value="ECO:0007669"/>
    <property type="project" value="InterPro"/>
</dbReference>
<dbReference type="InterPro" id="IPR000719">
    <property type="entry name" value="Prot_kinase_dom"/>
</dbReference>
<gene>
    <name evidence="5" type="ORF">EGYM00163_LOCUS35159</name>
</gene>
<comment type="similarity">
    <text evidence="1">Belongs to the protein kinase superfamily. ADCK protein kinase family.</text>
</comment>
<dbReference type="PROSITE" id="PS50011">
    <property type="entry name" value="PROTEIN_KINASE_DOM"/>
    <property type="match status" value="1"/>
</dbReference>
<dbReference type="AlphaFoldDB" id="A0A7S4G3A8"/>
<dbReference type="PANTHER" id="PTHR10566">
    <property type="entry name" value="CHAPERONE-ACTIVITY OF BC1 COMPLEX CABC1 -RELATED"/>
    <property type="match status" value="1"/>
</dbReference>
<feature type="domain" description="Protein kinase" evidence="4">
    <location>
        <begin position="389"/>
        <end position="719"/>
    </location>
</feature>
<dbReference type="CDD" id="cd05121">
    <property type="entry name" value="ABC1_ADCK3-like"/>
    <property type="match status" value="1"/>
</dbReference>
<dbReference type="EMBL" id="HBJA01102068">
    <property type="protein sequence ID" value="CAE0823955.1"/>
    <property type="molecule type" value="Transcribed_RNA"/>
</dbReference>
<feature type="region of interest" description="Disordered" evidence="2">
    <location>
        <begin position="67"/>
        <end position="91"/>
    </location>
</feature>
<dbReference type="Pfam" id="PF03109">
    <property type="entry name" value="ABC1"/>
    <property type="match status" value="1"/>
</dbReference>
<organism evidence="5">
    <name type="scientific">Eutreptiella gymnastica</name>
    <dbReference type="NCBI Taxonomy" id="73025"/>
    <lineage>
        <taxon>Eukaryota</taxon>
        <taxon>Discoba</taxon>
        <taxon>Euglenozoa</taxon>
        <taxon>Euglenida</taxon>
        <taxon>Spirocuta</taxon>
        <taxon>Euglenophyceae</taxon>
        <taxon>Eutreptiales</taxon>
        <taxon>Eutreptiaceae</taxon>
        <taxon>Eutreptiella</taxon>
    </lineage>
</organism>
<feature type="transmembrane region" description="Helical" evidence="3">
    <location>
        <begin position="42"/>
        <end position="61"/>
    </location>
</feature>
<reference evidence="5" key="1">
    <citation type="submission" date="2021-01" db="EMBL/GenBank/DDBJ databases">
        <authorList>
            <person name="Corre E."/>
            <person name="Pelletier E."/>
            <person name="Niang G."/>
            <person name="Scheremetjew M."/>
            <person name="Finn R."/>
            <person name="Kale V."/>
            <person name="Holt S."/>
            <person name="Cochrane G."/>
            <person name="Meng A."/>
            <person name="Brown T."/>
            <person name="Cohen L."/>
        </authorList>
    </citation>
    <scope>NUCLEOTIDE SEQUENCE</scope>
    <source>
        <strain evidence="5">CCMP1594</strain>
    </source>
</reference>
<name>A0A7S4G3A8_9EUGL</name>
<keyword evidence="3" id="KW-0472">Membrane</keyword>
<dbReference type="InterPro" id="IPR011009">
    <property type="entry name" value="Kinase-like_dom_sf"/>
</dbReference>
<evidence type="ECO:0000256" key="2">
    <source>
        <dbReference type="SAM" id="MobiDB-lite"/>
    </source>
</evidence>
<keyword evidence="3" id="KW-1133">Transmembrane helix</keyword>
<protein>
    <recommendedName>
        <fullName evidence="4">Protein kinase domain-containing protein</fullName>
    </recommendedName>
</protein>
<feature type="compositionally biased region" description="Low complexity" evidence="2">
    <location>
        <begin position="82"/>
        <end position="91"/>
    </location>
</feature>
<evidence type="ECO:0000259" key="4">
    <source>
        <dbReference type="PROSITE" id="PS50011"/>
    </source>
</evidence>
<dbReference type="GO" id="GO:0004672">
    <property type="term" value="F:protein kinase activity"/>
    <property type="evidence" value="ECO:0007669"/>
    <property type="project" value="InterPro"/>
</dbReference>
<sequence length="826" mass="90482">MSWSDTRCGPAPSRSYYSTIELGSAAQDRAVSPGHRGGRRRFVFAVVVGAVVVICVCVFGGRTTARPDPTASLATRPQGMQRPRAVSGRPARAASRGAIAAGVGAAVGVARPGAAFALPDLADVQSQWNEAVAKIPGAAELPDVATVVQDKWHDAVAQVPALPTDLGAQLAAAKAQLPEAAQGLADRVPADVWTRVQAAAGALPDYGAPTYVGLGVLALTLAVVVARGRGKPKGAMASTAGLQLPQLTSMADLQQSTGMCSLHQYDTQQMRDEVLASPLDYLRVGGRALYIVGTLGWYGFTLVLDGFFSRDDPQTVQQRASQAREILIKLGPTFIKAGQVLANRPDIIRMDYMQELTLLQDNVPAFPNAEAMAIMEQQIGAPLDTVFSYVSTDPIAAASLGQVYKAKLKTGEDVAIKVQRPGIEPIIKADLCIFRSLAYYINPISQRRLGTSAELIVDEFGEKMLEELDYNLEARSMEMFGKNFADDPTVKIPWVRRDLSGSKMITMEWIDGVRCTDPQAIFDSGLDVDRFISVGVVSGLRQLLEFGLFHGDPHPGNLFAMRDGRIAYVDFGNVAEISQTNKQILIDAVVHAVNEDYEAMAGDFIQLGFLARGTDVGPIVPALEQIWQNSMGQSMRDFNFRSVTARFNELVYQYPIRVPERYALVIRSLLTQEGICMTLDPDFHFLEVAYPYVARRLLTDESPALRERLLQVLFRDDKFQWERLENLIRLSREGPAGNFDFTDTIKYGLQLLLRDDDLRAKLVMALSEGDRLRIEESLRIADLLRDDIDFNRLAQEAGQGVNDVLVDFPAFGRRALIGWAERTLAA</sequence>